<dbReference type="InterPro" id="IPR050482">
    <property type="entry name" value="Sensor_HK_TwoCompSys"/>
</dbReference>
<dbReference type="AlphaFoldDB" id="A0A1G7Q3H7"/>
<keyword evidence="4" id="KW-0472">Membrane</keyword>
<dbReference type="Proteomes" id="UP000198863">
    <property type="component" value="Unassembled WGS sequence"/>
</dbReference>
<dbReference type="GO" id="GO:0016020">
    <property type="term" value="C:membrane"/>
    <property type="evidence" value="ECO:0007669"/>
    <property type="project" value="InterPro"/>
</dbReference>
<accession>A0A1G7Q3H7</accession>
<keyword evidence="2 6" id="KW-0418">Kinase</keyword>
<keyword evidence="4" id="KW-1133">Transmembrane helix</keyword>
<evidence type="ECO:0000256" key="1">
    <source>
        <dbReference type="ARBA" id="ARBA00022679"/>
    </source>
</evidence>
<evidence type="ECO:0000256" key="3">
    <source>
        <dbReference type="ARBA" id="ARBA00023012"/>
    </source>
</evidence>
<protein>
    <submittedName>
        <fullName evidence="6">Two-component system, NarL family, sensor histidine kinase DesK</fullName>
    </submittedName>
</protein>
<dbReference type="InterPro" id="IPR011712">
    <property type="entry name" value="Sig_transdc_His_kin_sub3_dim/P"/>
</dbReference>
<keyword evidence="3" id="KW-0902">Two-component regulatory system</keyword>
<feature type="transmembrane region" description="Helical" evidence="4">
    <location>
        <begin position="177"/>
        <end position="204"/>
    </location>
</feature>
<feature type="transmembrane region" description="Helical" evidence="4">
    <location>
        <begin position="97"/>
        <end position="118"/>
    </location>
</feature>
<evidence type="ECO:0000313" key="6">
    <source>
        <dbReference type="EMBL" id="SDF93122.1"/>
    </source>
</evidence>
<dbReference type="Pfam" id="PF07730">
    <property type="entry name" value="HisKA_3"/>
    <property type="match status" value="1"/>
</dbReference>
<dbReference type="PANTHER" id="PTHR24421">
    <property type="entry name" value="NITRATE/NITRITE SENSOR PROTEIN NARX-RELATED"/>
    <property type="match status" value="1"/>
</dbReference>
<feature type="transmembrane region" description="Helical" evidence="4">
    <location>
        <begin position="130"/>
        <end position="147"/>
    </location>
</feature>
<dbReference type="PANTHER" id="PTHR24421:SF63">
    <property type="entry name" value="SENSOR HISTIDINE KINASE DESK"/>
    <property type="match status" value="1"/>
</dbReference>
<dbReference type="GO" id="GO:0000155">
    <property type="term" value="F:phosphorelay sensor kinase activity"/>
    <property type="evidence" value="ECO:0007669"/>
    <property type="project" value="InterPro"/>
</dbReference>
<dbReference type="InterPro" id="IPR036890">
    <property type="entry name" value="HATPase_C_sf"/>
</dbReference>
<name>A0A1G7Q3H7_9ACTN</name>
<dbReference type="CDD" id="cd16917">
    <property type="entry name" value="HATPase_UhpB-NarQ-NarX-like"/>
    <property type="match status" value="1"/>
</dbReference>
<feature type="domain" description="Signal transduction histidine kinase subgroup 3 dimerisation and phosphoacceptor" evidence="5">
    <location>
        <begin position="225"/>
        <end position="291"/>
    </location>
</feature>
<evidence type="ECO:0000259" key="5">
    <source>
        <dbReference type="Pfam" id="PF07730"/>
    </source>
</evidence>
<dbReference type="EMBL" id="FNCF01000002">
    <property type="protein sequence ID" value="SDF93122.1"/>
    <property type="molecule type" value="Genomic_DNA"/>
</dbReference>
<keyword evidence="4" id="KW-0812">Transmembrane</keyword>
<keyword evidence="7" id="KW-1185">Reference proteome</keyword>
<evidence type="ECO:0000256" key="4">
    <source>
        <dbReference type="SAM" id="Phobius"/>
    </source>
</evidence>
<feature type="transmembrane region" description="Helical" evidence="4">
    <location>
        <begin position="38"/>
        <end position="58"/>
    </location>
</feature>
<evidence type="ECO:0000256" key="2">
    <source>
        <dbReference type="ARBA" id="ARBA00022777"/>
    </source>
</evidence>
<dbReference type="SUPFAM" id="SSF55874">
    <property type="entry name" value="ATPase domain of HSP90 chaperone/DNA topoisomerase II/histidine kinase"/>
    <property type="match status" value="1"/>
</dbReference>
<gene>
    <name evidence="6" type="ORF">SAMN05660324_1336</name>
</gene>
<sequence length="408" mass="42122">MTVRPIRARHGSMAAVPGLSRWWGSRSDTDRIEIYTRWSFHTTLAGLPFLLLLATVSVHRPRGVVWDVALAVAALVTTGACIAVAEAGFRRGTVPRAPLATALVAGAATVGVGLQVVAERDAVGVPSPSGPWYVGLVGAAVLVALSVTTPYRPLVAGSAVTGALAGGVAALRGTPMLGAAIIGLSIVVALAFFVGAFRFSVWLLDVVREQERARGVQAQLAVAEERLRFARDLHDVMGRNLSAIAVKSQLAEQLVRRGRPGAADEVAAIGALAGSSLAEVREVVRGYRAVDLRSELAGARSVLRAAGIDCTVTGEDAQLSEQAQVVLGWVVREAVTNVLRHGSGGACTIAVDTGDREVSLTVTNTVAGDVGAWGSGLTGLSERLAAAGGRLSAGRRDGDFVLVGEVPA</sequence>
<evidence type="ECO:0000313" key="7">
    <source>
        <dbReference type="Proteomes" id="UP000198863"/>
    </source>
</evidence>
<dbReference type="Gene3D" id="1.20.5.1930">
    <property type="match status" value="1"/>
</dbReference>
<dbReference type="Gene3D" id="3.30.565.10">
    <property type="entry name" value="Histidine kinase-like ATPase, C-terminal domain"/>
    <property type="match status" value="1"/>
</dbReference>
<feature type="transmembrane region" description="Helical" evidence="4">
    <location>
        <begin position="154"/>
        <end position="171"/>
    </location>
</feature>
<organism evidence="6 7">
    <name type="scientific">Klenkia brasiliensis</name>
    <dbReference type="NCBI Taxonomy" id="333142"/>
    <lineage>
        <taxon>Bacteria</taxon>
        <taxon>Bacillati</taxon>
        <taxon>Actinomycetota</taxon>
        <taxon>Actinomycetes</taxon>
        <taxon>Geodermatophilales</taxon>
        <taxon>Geodermatophilaceae</taxon>
        <taxon>Klenkia</taxon>
    </lineage>
</organism>
<feature type="transmembrane region" description="Helical" evidence="4">
    <location>
        <begin position="64"/>
        <end position="85"/>
    </location>
</feature>
<dbReference type="GO" id="GO:0046983">
    <property type="term" value="F:protein dimerization activity"/>
    <property type="evidence" value="ECO:0007669"/>
    <property type="project" value="InterPro"/>
</dbReference>
<proteinExistence type="predicted"/>
<keyword evidence="1" id="KW-0808">Transferase</keyword>
<reference evidence="7" key="1">
    <citation type="submission" date="2016-10" db="EMBL/GenBank/DDBJ databases">
        <authorList>
            <person name="Varghese N."/>
            <person name="Submissions S."/>
        </authorList>
    </citation>
    <scope>NUCLEOTIDE SEQUENCE [LARGE SCALE GENOMIC DNA]</scope>
    <source>
        <strain evidence="7">DSM 44526</strain>
    </source>
</reference>